<dbReference type="AlphaFoldDB" id="A0A4Y7L9X9"/>
<sequence length="54" mass="6081">MMSELQRFGEALGGMWSCIFRMISLKMKEKGMRVSYETPKSTTTGVGAAFRVFP</sequence>
<protein>
    <submittedName>
        <fullName evidence="1">Uncharacterized protein</fullName>
    </submittedName>
</protein>
<dbReference type="EMBL" id="CM010724">
    <property type="protein sequence ID" value="RZC81492.1"/>
    <property type="molecule type" value="Genomic_DNA"/>
</dbReference>
<dbReference type="Proteomes" id="UP000316621">
    <property type="component" value="Chromosome 10"/>
</dbReference>
<evidence type="ECO:0000313" key="1">
    <source>
        <dbReference type="EMBL" id="RZC81492.1"/>
    </source>
</evidence>
<gene>
    <name evidence="1" type="ORF">C5167_044075</name>
</gene>
<organism evidence="1 2">
    <name type="scientific">Papaver somniferum</name>
    <name type="common">Opium poppy</name>
    <dbReference type="NCBI Taxonomy" id="3469"/>
    <lineage>
        <taxon>Eukaryota</taxon>
        <taxon>Viridiplantae</taxon>
        <taxon>Streptophyta</taxon>
        <taxon>Embryophyta</taxon>
        <taxon>Tracheophyta</taxon>
        <taxon>Spermatophyta</taxon>
        <taxon>Magnoliopsida</taxon>
        <taxon>Ranunculales</taxon>
        <taxon>Papaveraceae</taxon>
        <taxon>Papaveroideae</taxon>
        <taxon>Papaver</taxon>
    </lineage>
</organism>
<evidence type="ECO:0000313" key="2">
    <source>
        <dbReference type="Proteomes" id="UP000316621"/>
    </source>
</evidence>
<name>A0A4Y7L9X9_PAPSO</name>
<keyword evidence="2" id="KW-1185">Reference proteome</keyword>
<accession>A0A4Y7L9X9</accession>
<proteinExistence type="predicted"/>
<dbReference type="Gramene" id="RZC81492">
    <property type="protein sequence ID" value="RZC81492"/>
    <property type="gene ID" value="C5167_044075"/>
</dbReference>
<reference evidence="1 2" key="1">
    <citation type="journal article" date="2018" name="Science">
        <title>The opium poppy genome and morphinan production.</title>
        <authorList>
            <person name="Guo L."/>
            <person name="Winzer T."/>
            <person name="Yang X."/>
            <person name="Li Y."/>
            <person name="Ning Z."/>
            <person name="He Z."/>
            <person name="Teodor R."/>
            <person name="Lu Y."/>
            <person name="Bowser T.A."/>
            <person name="Graham I.A."/>
            <person name="Ye K."/>
        </authorList>
    </citation>
    <scope>NUCLEOTIDE SEQUENCE [LARGE SCALE GENOMIC DNA]</scope>
    <source>
        <strain evidence="2">cv. HN1</strain>
        <tissue evidence="1">Leaves</tissue>
    </source>
</reference>